<dbReference type="Pfam" id="PF00472">
    <property type="entry name" value="RF-1"/>
    <property type="match status" value="1"/>
</dbReference>
<dbReference type="PANTHER" id="PTHR43804:SF7">
    <property type="entry name" value="LD18447P"/>
    <property type="match status" value="1"/>
</dbReference>
<dbReference type="FunFam" id="3.30.160.20:FF:000004">
    <property type="entry name" value="Peptide chain release factor 1"/>
    <property type="match status" value="1"/>
</dbReference>
<feature type="domain" description="Prokaryotic-type class I peptide chain release factors" evidence="8">
    <location>
        <begin position="228"/>
        <end position="244"/>
    </location>
</feature>
<evidence type="ECO:0000256" key="6">
    <source>
        <dbReference type="NCBIfam" id="TIGR00019"/>
    </source>
</evidence>
<keyword evidence="4 5" id="KW-0648">Protein biosynthesis</keyword>
<keyword evidence="7" id="KW-0175">Coiled coil</keyword>
<organism evidence="9">
    <name type="scientific">uncultured alpha proteobacterium EBAC2C11</name>
    <dbReference type="NCBI Taxonomy" id="295349"/>
    <lineage>
        <taxon>Bacteria</taxon>
        <taxon>Pseudomonadati</taxon>
        <taxon>Pseudomonadota</taxon>
        <taxon>Alphaproteobacteria</taxon>
        <taxon>Candidatus Puniceispirillales</taxon>
        <taxon>environmental samples</taxon>
    </lineage>
</organism>
<evidence type="ECO:0000256" key="1">
    <source>
        <dbReference type="ARBA" id="ARBA00002986"/>
    </source>
</evidence>
<reference evidence="9" key="1">
    <citation type="submission" date="2004-09" db="EMBL/GenBank/DDBJ databases">
        <title>SAR116.</title>
        <authorList>
            <person name="Sabehi G."/>
            <person name="Beja O."/>
        </authorList>
    </citation>
    <scope>NUCLEOTIDE SEQUENCE</scope>
</reference>
<keyword evidence="3 5" id="KW-0488">Methylation</keyword>
<dbReference type="HAMAP" id="MF_00093">
    <property type="entry name" value="Rel_fac_1"/>
    <property type="match status" value="1"/>
</dbReference>
<dbReference type="SMART" id="SM00937">
    <property type="entry name" value="PCRF"/>
    <property type="match status" value="1"/>
</dbReference>
<dbReference type="Pfam" id="PF03462">
    <property type="entry name" value="PCRF"/>
    <property type="match status" value="1"/>
</dbReference>
<dbReference type="NCBIfam" id="NF001859">
    <property type="entry name" value="PRK00591.1"/>
    <property type="match status" value="1"/>
</dbReference>
<evidence type="ECO:0000259" key="8">
    <source>
        <dbReference type="PROSITE" id="PS00745"/>
    </source>
</evidence>
<keyword evidence="5" id="KW-0963">Cytoplasm</keyword>
<dbReference type="Gene3D" id="6.10.140.1950">
    <property type="match status" value="1"/>
</dbReference>
<dbReference type="EMBL" id="AY744399">
    <property type="protein sequence ID" value="AAV31626.1"/>
    <property type="molecule type" value="Genomic_DNA"/>
</dbReference>
<dbReference type="InterPro" id="IPR004373">
    <property type="entry name" value="RF-1"/>
</dbReference>
<comment type="similarity">
    <text evidence="2 5">Belongs to the prokaryotic/mitochondrial release factor family.</text>
</comment>
<gene>
    <name evidence="5" type="primary">prfA</name>
    <name evidence="9" type="ORF">Red2C11_39</name>
</gene>
<comment type="function">
    <text evidence="1 5">Peptide chain release factor 1 directs the termination of translation in response to the peptide chain termination codons UAG and UAA.</text>
</comment>
<evidence type="ECO:0000256" key="5">
    <source>
        <dbReference type="HAMAP-Rule" id="MF_00093"/>
    </source>
</evidence>
<dbReference type="Gene3D" id="3.30.70.1660">
    <property type="match status" value="1"/>
</dbReference>
<name>Q5UEZ8_9PROT</name>
<sequence>MSLNSSMDKVLERRREVEERLSASADMANSELAQLARELSELRPICDQIELVRRIEAELADALLMVEEAGEDADMLEMVQAEAGLLKTRLPEAHSALQIMLLPKDKDDARNAILEVRAGTGGDEAALFASNLFSMYQRFAAKHGWNFEVMEVSETGIGGYKEATATISGNDVFARLKFESGVHRVQRVPETEAGGRIHTSAATVAVLPEAEDVDIRIDESDLRVDVFRASGPGGQSVNTTDSAVRITHLPTGIVVSQQDEKSQHKNRAKAMKILRARIYDAERARVEAQRAAERKGQVGSGDRSERIRTYNFPQGRVTDHRINFTLYKFGPRGFW</sequence>
<feature type="modified residue" description="N5-methylglutamine" evidence="5">
    <location>
        <position position="235"/>
    </location>
</feature>
<evidence type="ECO:0000256" key="3">
    <source>
        <dbReference type="ARBA" id="ARBA00022481"/>
    </source>
</evidence>
<dbReference type="InterPro" id="IPR005139">
    <property type="entry name" value="PCRF"/>
</dbReference>
<dbReference type="NCBIfam" id="TIGR00019">
    <property type="entry name" value="prfA"/>
    <property type="match status" value="1"/>
</dbReference>
<dbReference type="GO" id="GO:0005737">
    <property type="term" value="C:cytoplasm"/>
    <property type="evidence" value="ECO:0007669"/>
    <property type="project" value="UniProtKB-SubCell"/>
</dbReference>
<comment type="subcellular location">
    <subcellularLocation>
        <location evidence="5">Cytoplasm</location>
    </subcellularLocation>
</comment>
<feature type="coiled-coil region" evidence="7">
    <location>
        <begin position="18"/>
        <end position="72"/>
    </location>
</feature>
<dbReference type="GO" id="GO:0016149">
    <property type="term" value="F:translation release factor activity, codon specific"/>
    <property type="evidence" value="ECO:0007669"/>
    <property type="project" value="UniProtKB-UniRule"/>
</dbReference>
<dbReference type="AlphaFoldDB" id="Q5UEZ8"/>
<dbReference type="FunFam" id="3.30.70.1660:FF:000002">
    <property type="entry name" value="Peptide chain release factor 1"/>
    <property type="match status" value="1"/>
</dbReference>
<dbReference type="PROSITE" id="PS00745">
    <property type="entry name" value="RF_PROK_I"/>
    <property type="match status" value="1"/>
</dbReference>
<dbReference type="InterPro" id="IPR050057">
    <property type="entry name" value="Prokaryotic/Mito_RF"/>
</dbReference>
<evidence type="ECO:0000256" key="7">
    <source>
        <dbReference type="SAM" id="Coils"/>
    </source>
</evidence>
<dbReference type="Gene3D" id="3.30.160.20">
    <property type="match status" value="1"/>
</dbReference>
<protein>
    <recommendedName>
        <fullName evidence="5 6">Peptide chain release factor 1</fullName>
        <shortName evidence="5">RF-1</shortName>
    </recommendedName>
</protein>
<comment type="PTM">
    <text evidence="5">Methylated by PrmC. Methylation increases the termination efficiency of RF1.</text>
</comment>
<dbReference type="InterPro" id="IPR045853">
    <property type="entry name" value="Pep_chain_release_fac_I_sf"/>
</dbReference>
<evidence type="ECO:0000256" key="2">
    <source>
        <dbReference type="ARBA" id="ARBA00010835"/>
    </source>
</evidence>
<dbReference type="PANTHER" id="PTHR43804">
    <property type="entry name" value="LD18447P"/>
    <property type="match status" value="1"/>
</dbReference>
<evidence type="ECO:0000256" key="4">
    <source>
        <dbReference type="ARBA" id="ARBA00022917"/>
    </source>
</evidence>
<evidence type="ECO:0000313" key="9">
    <source>
        <dbReference type="EMBL" id="AAV31626.1"/>
    </source>
</evidence>
<dbReference type="InterPro" id="IPR000352">
    <property type="entry name" value="Pep_chain_release_fac_I"/>
</dbReference>
<dbReference type="SUPFAM" id="SSF75620">
    <property type="entry name" value="Release factor"/>
    <property type="match status" value="1"/>
</dbReference>
<accession>Q5UEZ8</accession>
<proteinExistence type="inferred from homology"/>